<dbReference type="PANTHER" id="PTHR30460">
    <property type="entry name" value="MODERATE CONDUCTANCE MECHANOSENSITIVE CHANNEL YBIO"/>
    <property type="match status" value="1"/>
</dbReference>
<dbReference type="Pfam" id="PF21088">
    <property type="entry name" value="MS_channel_1st"/>
    <property type="match status" value="1"/>
</dbReference>
<gene>
    <name evidence="10" type="ORF">SAMN04515666_11490</name>
</gene>
<feature type="transmembrane region" description="Helical" evidence="7">
    <location>
        <begin position="137"/>
        <end position="161"/>
    </location>
</feature>
<feature type="transmembrane region" description="Helical" evidence="7">
    <location>
        <begin position="300"/>
        <end position="323"/>
    </location>
</feature>
<sequence length="687" mass="73983">MSERPPIRERMPVNLTRHCSAMFPLAACAAIGWMSAAWASAEASSAGITTQRSLVSYLAQGLTAIRDLFWPILTAIPRIPGETSDAAARILTSGHPGLLWRAAWIVALLLLLPHAMRRGTSRPRARMSASRTTRLMSAFACDVGDLIVMLLAAAILVEIALGDSTLMARLGIAVVDTVLRFRIIMTAVRILLRPSEPPLRLISASDAQVRRAMPFLTASLFLAVAFVTVIPLLLEAGMSWPAGQASGVAAGIIATALMWTAARRFHAEAPTRLPMCETGSGIAIGAAGIAWIYGVMSLDFPFYVATISIGGIVVGAFIVDRLLQAYCNAHGDERANASLPWHLARALVTIVRLAATLGVVLIVARFLAMDFPAWLGEPRWIEVNESIARAAVVIIVAYALSALVSTWIRARFVTVTRYVPGGDNEFQPGSRLLTVIPLLQWGITFLLLGTGILVALGELGVNIAPLLAGAGIFGLALSFGAQSLVRDIISGLFYMADDAFRIGEYIQAGQLKGTVESISLRSVRLRHHHGQVHTVPFGQLGSVTNSSRDWLIVKFNLRLARDVDLELVRKTVKKVGEELLADPEFAPEFLEQLKLQGVADIQEAALVVRLKFTVRPGKPTEIRREALKRIMTVFAERGIAFASHSVVVHGAMDHPDVAAGVMTATTRGLLTAQQSEPRANVADGGRP</sequence>
<reference evidence="11" key="1">
    <citation type="submission" date="2016-10" db="EMBL/GenBank/DDBJ databases">
        <authorList>
            <person name="Varghese N."/>
            <person name="Submissions S."/>
        </authorList>
    </citation>
    <scope>NUCLEOTIDE SEQUENCE [LARGE SCALE GENOMIC DNA]</scope>
    <source>
        <strain evidence="11">LMG 26383,CCUG 61248,R- 45681</strain>
    </source>
</reference>
<evidence type="ECO:0000256" key="5">
    <source>
        <dbReference type="ARBA" id="ARBA00022989"/>
    </source>
</evidence>
<dbReference type="EMBL" id="FOAN01000014">
    <property type="protein sequence ID" value="SEM57281.1"/>
    <property type="molecule type" value="Genomic_DNA"/>
</dbReference>
<keyword evidence="11" id="KW-1185">Reference proteome</keyword>
<dbReference type="SUPFAM" id="SSF82689">
    <property type="entry name" value="Mechanosensitive channel protein MscS (YggB), C-terminal domain"/>
    <property type="match status" value="1"/>
</dbReference>
<dbReference type="InterPro" id="IPR011014">
    <property type="entry name" value="MscS_channel_TM-2"/>
</dbReference>
<comment type="similarity">
    <text evidence="2">Belongs to the MscS (TC 1.A.23) family.</text>
</comment>
<organism evidence="10 11">
    <name type="scientific">Bosea lupini</name>
    <dbReference type="NCBI Taxonomy" id="1036779"/>
    <lineage>
        <taxon>Bacteria</taxon>
        <taxon>Pseudomonadati</taxon>
        <taxon>Pseudomonadota</taxon>
        <taxon>Alphaproteobacteria</taxon>
        <taxon>Hyphomicrobiales</taxon>
        <taxon>Boseaceae</taxon>
        <taxon>Bosea</taxon>
    </lineage>
</organism>
<feature type="domain" description="Mechanosensitive ion channel transmembrane helices 2/3" evidence="9">
    <location>
        <begin position="442"/>
        <end position="482"/>
    </location>
</feature>
<keyword evidence="6 7" id="KW-0472">Membrane</keyword>
<evidence type="ECO:0000259" key="8">
    <source>
        <dbReference type="Pfam" id="PF00924"/>
    </source>
</evidence>
<dbReference type="Gene3D" id="3.30.70.100">
    <property type="match status" value="1"/>
</dbReference>
<keyword evidence="4 7" id="KW-0812">Transmembrane</keyword>
<dbReference type="InterPro" id="IPR006685">
    <property type="entry name" value="MscS_channel_2nd"/>
</dbReference>
<feature type="transmembrane region" description="Helical" evidence="7">
    <location>
        <begin position="213"/>
        <end position="234"/>
    </location>
</feature>
<comment type="subcellular location">
    <subcellularLocation>
        <location evidence="1">Cell membrane</location>
        <topology evidence="1">Multi-pass membrane protein</topology>
    </subcellularLocation>
</comment>
<keyword evidence="5 7" id="KW-1133">Transmembrane helix</keyword>
<dbReference type="Gene3D" id="1.10.287.1260">
    <property type="match status" value="1"/>
</dbReference>
<evidence type="ECO:0000256" key="4">
    <source>
        <dbReference type="ARBA" id="ARBA00022692"/>
    </source>
</evidence>
<proteinExistence type="inferred from homology"/>
<name>A0A1H7ZG98_9HYPH</name>
<dbReference type="STRING" id="1036779.SAMN04515666_11490"/>
<dbReference type="InterPro" id="IPR049142">
    <property type="entry name" value="MS_channel_1st"/>
</dbReference>
<dbReference type="InterPro" id="IPR023408">
    <property type="entry name" value="MscS_beta-dom_sf"/>
</dbReference>
<dbReference type="Proteomes" id="UP000199664">
    <property type="component" value="Unassembled WGS sequence"/>
</dbReference>
<dbReference type="InterPro" id="IPR010920">
    <property type="entry name" value="LSM_dom_sf"/>
</dbReference>
<evidence type="ECO:0000313" key="10">
    <source>
        <dbReference type="EMBL" id="SEM57281.1"/>
    </source>
</evidence>
<dbReference type="InterPro" id="IPR045276">
    <property type="entry name" value="YbiO_bact"/>
</dbReference>
<feature type="transmembrane region" description="Helical" evidence="7">
    <location>
        <begin position="387"/>
        <end position="408"/>
    </location>
</feature>
<dbReference type="PANTHER" id="PTHR30460:SF0">
    <property type="entry name" value="MODERATE CONDUCTANCE MECHANOSENSITIVE CHANNEL YBIO"/>
    <property type="match status" value="1"/>
</dbReference>
<evidence type="ECO:0000313" key="11">
    <source>
        <dbReference type="Proteomes" id="UP000199664"/>
    </source>
</evidence>
<feature type="transmembrane region" description="Helical" evidence="7">
    <location>
        <begin position="167"/>
        <end position="192"/>
    </location>
</feature>
<feature type="transmembrane region" description="Helical" evidence="7">
    <location>
        <begin position="273"/>
        <end position="294"/>
    </location>
</feature>
<feature type="transmembrane region" description="Helical" evidence="7">
    <location>
        <begin position="98"/>
        <end position="116"/>
    </location>
</feature>
<dbReference type="OrthoDB" id="9814206at2"/>
<dbReference type="SUPFAM" id="SSF82861">
    <property type="entry name" value="Mechanosensitive channel protein MscS (YggB), transmembrane region"/>
    <property type="match status" value="1"/>
</dbReference>
<dbReference type="RefSeq" id="WP_091842489.1">
    <property type="nucleotide sequence ID" value="NZ_FOAN01000014.1"/>
</dbReference>
<dbReference type="InterPro" id="IPR011066">
    <property type="entry name" value="MscS_channel_C_sf"/>
</dbReference>
<evidence type="ECO:0000259" key="9">
    <source>
        <dbReference type="Pfam" id="PF21088"/>
    </source>
</evidence>
<feature type="transmembrane region" description="Helical" evidence="7">
    <location>
        <begin position="21"/>
        <end position="41"/>
    </location>
</feature>
<feature type="transmembrane region" description="Helical" evidence="7">
    <location>
        <begin position="463"/>
        <end position="485"/>
    </location>
</feature>
<evidence type="ECO:0000256" key="2">
    <source>
        <dbReference type="ARBA" id="ARBA00008017"/>
    </source>
</evidence>
<dbReference type="SUPFAM" id="SSF50182">
    <property type="entry name" value="Sm-like ribonucleoproteins"/>
    <property type="match status" value="1"/>
</dbReference>
<evidence type="ECO:0000256" key="7">
    <source>
        <dbReference type="SAM" id="Phobius"/>
    </source>
</evidence>
<evidence type="ECO:0000256" key="3">
    <source>
        <dbReference type="ARBA" id="ARBA00022475"/>
    </source>
</evidence>
<feature type="domain" description="Mechanosensitive ion channel MscS" evidence="8">
    <location>
        <begin position="484"/>
        <end position="548"/>
    </location>
</feature>
<evidence type="ECO:0000256" key="6">
    <source>
        <dbReference type="ARBA" id="ARBA00023136"/>
    </source>
</evidence>
<dbReference type="Gene3D" id="2.30.30.60">
    <property type="match status" value="1"/>
</dbReference>
<dbReference type="GO" id="GO:0005886">
    <property type="term" value="C:plasma membrane"/>
    <property type="evidence" value="ECO:0007669"/>
    <property type="project" value="UniProtKB-SubCell"/>
</dbReference>
<accession>A0A1H7ZG98</accession>
<dbReference type="AlphaFoldDB" id="A0A1H7ZG98"/>
<dbReference type="GO" id="GO:0008381">
    <property type="term" value="F:mechanosensitive monoatomic ion channel activity"/>
    <property type="evidence" value="ECO:0007669"/>
    <property type="project" value="InterPro"/>
</dbReference>
<evidence type="ECO:0000256" key="1">
    <source>
        <dbReference type="ARBA" id="ARBA00004651"/>
    </source>
</evidence>
<feature type="transmembrane region" description="Helical" evidence="7">
    <location>
        <begin position="343"/>
        <end position="367"/>
    </location>
</feature>
<protein>
    <submittedName>
        <fullName evidence="10">Small-conductance mechanosensitive channel</fullName>
    </submittedName>
</protein>
<feature type="transmembrane region" description="Helical" evidence="7">
    <location>
        <begin position="438"/>
        <end position="457"/>
    </location>
</feature>
<keyword evidence="3" id="KW-1003">Cell membrane</keyword>
<feature type="transmembrane region" description="Helical" evidence="7">
    <location>
        <begin position="240"/>
        <end position="261"/>
    </location>
</feature>
<dbReference type="Pfam" id="PF00924">
    <property type="entry name" value="MS_channel_2nd"/>
    <property type="match status" value="1"/>
</dbReference>